<dbReference type="InterPro" id="IPR002173">
    <property type="entry name" value="Carboh/pur_kinase_PfkB_CS"/>
</dbReference>
<dbReference type="Gene3D" id="3.40.1190.20">
    <property type="match status" value="1"/>
</dbReference>
<proteinExistence type="predicted"/>
<dbReference type="PANTHER" id="PTHR10584">
    <property type="entry name" value="SUGAR KINASE"/>
    <property type="match status" value="1"/>
</dbReference>
<dbReference type="OrthoDB" id="9779730at2"/>
<evidence type="ECO:0000313" key="5">
    <source>
        <dbReference type="Proteomes" id="UP000070250"/>
    </source>
</evidence>
<keyword evidence="2 4" id="KW-0418">Kinase</keyword>
<name>A0A127F8B6_STEDE</name>
<evidence type="ECO:0000256" key="2">
    <source>
        <dbReference type="ARBA" id="ARBA00022777"/>
    </source>
</evidence>
<keyword evidence="5" id="KW-1185">Reference proteome</keyword>
<dbReference type="KEGG" id="sdf:ACG33_01900"/>
<feature type="domain" description="Carbohydrate kinase PfkB" evidence="3">
    <location>
        <begin position="37"/>
        <end position="296"/>
    </location>
</feature>
<dbReference type="PROSITE" id="PS00583">
    <property type="entry name" value="PFKB_KINASES_1"/>
    <property type="match status" value="1"/>
</dbReference>
<dbReference type="EC" id="2.7.1.20" evidence="4"/>
<dbReference type="GO" id="GO:0004001">
    <property type="term" value="F:adenosine kinase activity"/>
    <property type="evidence" value="ECO:0007669"/>
    <property type="project" value="UniProtKB-EC"/>
</dbReference>
<evidence type="ECO:0000259" key="3">
    <source>
        <dbReference type="Pfam" id="PF00294"/>
    </source>
</evidence>
<dbReference type="Proteomes" id="UP000070250">
    <property type="component" value="Chromosome"/>
</dbReference>
<evidence type="ECO:0000256" key="1">
    <source>
        <dbReference type="ARBA" id="ARBA00022679"/>
    </source>
</evidence>
<dbReference type="EMBL" id="CP011971">
    <property type="protein sequence ID" value="AMN45881.1"/>
    <property type="molecule type" value="Genomic_DNA"/>
</dbReference>
<dbReference type="Pfam" id="PF00294">
    <property type="entry name" value="PfkB"/>
    <property type="match status" value="1"/>
</dbReference>
<accession>A0A127F8B6</accession>
<dbReference type="RefSeq" id="WP_066918244.1">
    <property type="nucleotide sequence ID" value="NZ_CP011971.1"/>
</dbReference>
<dbReference type="STRING" id="465721.ACG33_01900"/>
<organism evidence="4 5">
    <name type="scientific">Steroidobacter denitrificans</name>
    <dbReference type="NCBI Taxonomy" id="465721"/>
    <lineage>
        <taxon>Bacteria</taxon>
        <taxon>Pseudomonadati</taxon>
        <taxon>Pseudomonadota</taxon>
        <taxon>Gammaproteobacteria</taxon>
        <taxon>Steroidobacterales</taxon>
        <taxon>Steroidobacteraceae</taxon>
        <taxon>Steroidobacter</taxon>
    </lineage>
</organism>
<evidence type="ECO:0000313" key="4">
    <source>
        <dbReference type="EMBL" id="AMN45881.1"/>
    </source>
</evidence>
<dbReference type="PATRIC" id="fig|465721.4.peg.415"/>
<dbReference type="PANTHER" id="PTHR10584:SF166">
    <property type="entry name" value="RIBOKINASE"/>
    <property type="match status" value="1"/>
</dbReference>
<protein>
    <submittedName>
        <fullName evidence="4">Adenosine kinase</fullName>
        <ecNumber evidence="4">2.7.1.20</ecNumber>
    </submittedName>
</protein>
<reference evidence="4 5" key="1">
    <citation type="submission" date="2015-06" db="EMBL/GenBank/DDBJ databases">
        <title>A Comprehensive Approach to Explore the Metabolic and Phylogenetic Diversity of Bacterial Steroid Degradation in the Environment: Testosterone as an Example.</title>
        <authorList>
            <person name="Yang F.-C."/>
            <person name="Chen Y.-L."/>
            <person name="Yu C.-P."/>
            <person name="Tang S.-L."/>
            <person name="Wang P.-H."/>
            <person name="Ismail W."/>
            <person name="Wang C.-H."/>
            <person name="Yang C.-Y."/>
            <person name="Chiang Y.-R."/>
        </authorList>
    </citation>
    <scope>NUCLEOTIDE SEQUENCE [LARGE SCALE GENOMIC DNA]</scope>
    <source>
        <strain evidence="4 5">DSM 18526</strain>
    </source>
</reference>
<dbReference type="SUPFAM" id="SSF53613">
    <property type="entry name" value="Ribokinase-like"/>
    <property type="match status" value="1"/>
</dbReference>
<gene>
    <name evidence="4" type="ORF">ACG33_01900</name>
</gene>
<dbReference type="AlphaFoldDB" id="A0A127F8B6"/>
<dbReference type="InterPro" id="IPR029056">
    <property type="entry name" value="Ribokinase-like"/>
</dbReference>
<sequence length="326" mass="36035">MTTRLQKKALICGSVAFDTIMVFEDRFRNHILPDKIHMLNVSFLVPRIRREFGGCAGNIAYNLHLLGDVGYPMATVGHDFGPYAQWMQERGVPGDHIRVIDDEHTAQGFVTTDLDDNQIWAFHPGAMQQAHVNQVSEASDVAIGIVAPDGREGMLQHAAQFAAQNTPFIFDPGQGLPMFNGDELKAFIAQATWLAVNDYEWQVVQQKTGWTAGDALNHVRALIVTRGAEGSVIHTADGELHVPCAKPAAIVDPTGCGDAYRAGLLHGLLHELDWETTGRIASLLGAIKIEFRGTQNHRFTPQEFERRYRENFRVDLSLATSGTHLS</sequence>
<dbReference type="InterPro" id="IPR011611">
    <property type="entry name" value="PfkB_dom"/>
</dbReference>
<dbReference type="CDD" id="cd01942">
    <property type="entry name" value="ribokinase_group_A"/>
    <property type="match status" value="1"/>
</dbReference>
<keyword evidence="1 4" id="KW-0808">Transferase</keyword>